<organism evidence="1 2">
    <name type="scientific">Salinimonas marina</name>
    <dbReference type="NCBI Taxonomy" id="2785918"/>
    <lineage>
        <taxon>Bacteria</taxon>
        <taxon>Pseudomonadati</taxon>
        <taxon>Pseudomonadota</taxon>
        <taxon>Gammaproteobacteria</taxon>
        <taxon>Alteromonadales</taxon>
        <taxon>Alteromonadaceae</taxon>
        <taxon>Alteromonas/Salinimonas group</taxon>
        <taxon>Salinimonas</taxon>
    </lineage>
</organism>
<reference evidence="1 2" key="1">
    <citation type="submission" date="2020-11" db="EMBL/GenBank/DDBJ databases">
        <title>Complete genome sequence for Salinimonas sp. strain G2-b.</title>
        <authorList>
            <person name="Park S.-J."/>
        </authorList>
    </citation>
    <scope>NUCLEOTIDE SEQUENCE [LARGE SCALE GENOMIC DNA]</scope>
    <source>
        <strain evidence="1 2">G2-b</strain>
    </source>
</reference>
<sequence length="201" mass="22360">MQKLRELSNQVQVVFGAISKQFSKFQNERQLPCPAECGACCNKPDIEVTVLEMLPLALHLFDKGNAEELLVSLQAESGFACKFFQRTALDGSRGGCSVYDFRPGVCRMFGVGGYTTKTGMATLSICSRLKEMMPTQYAEALIFTTQQRPPMMAEWQSRLTQLDFRMGTKRLPINLAVAKALEHVLTAGYYSDLENEPIIAA</sequence>
<dbReference type="Pfam" id="PF03692">
    <property type="entry name" value="CxxCxxCC"/>
    <property type="match status" value="1"/>
</dbReference>
<dbReference type="Proteomes" id="UP000595095">
    <property type="component" value="Chromosome"/>
</dbReference>
<evidence type="ECO:0000313" key="2">
    <source>
        <dbReference type="Proteomes" id="UP000595095"/>
    </source>
</evidence>
<proteinExistence type="predicted"/>
<protein>
    <submittedName>
        <fullName evidence="1">YkgJ family cysteine cluster protein</fullName>
    </submittedName>
</protein>
<gene>
    <name evidence="1" type="ORF">IT774_01890</name>
</gene>
<keyword evidence="2" id="KW-1185">Reference proteome</keyword>
<accession>A0A7S9DY78</accession>
<name>A0A7S9DY78_9ALTE</name>
<dbReference type="AlphaFoldDB" id="A0A7S9DY78"/>
<evidence type="ECO:0000313" key="1">
    <source>
        <dbReference type="EMBL" id="QPG06032.1"/>
    </source>
</evidence>
<dbReference type="InterPro" id="IPR005358">
    <property type="entry name" value="Puta_zinc/iron-chelating_dom"/>
</dbReference>
<dbReference type="RefSeq" id="WP_195811111.1">
    <property type="nucleotide sequence ID" value="NZ_CP064795.1"/>
</dbReference>
<dbReference type="EMBL" id="CP064795">
    <property type="protein sequence ID" value="QPG06032.1"/>
    <property type="molecule type" value="Genomic_DNA"/>
</dbReference>
<dbReference type="KEGG" id="smaa:IT774_01890"/>